<evidence type="ECO:0000256" key="3">
    <source>
        <dbReference type="ARBA" id="ARBA00022741"/>
    </source>
</evidence>
<feature type="binding site" evidence="5">
    <location>
        <position position="218"/>
    </location>
    <ligand>
        <name>ATP</name>
        <dbReference type="ChEBI" id="CHEBI:30616"/>
    </ligand>
</feature>
<dbReference type="GeneID" id="41324229"/>
<dbReference type="SUPFAM" id="SSF46785">
    <property type="entry name" value="Winged helix' DNA-binding domain"/>
    <property type="match status" value="1"/>
</dbReference>
<dbReference type="InterPro" id="IPR003593">
    <property type="entry name" value="AAA+_ATPase"/>
</dbReference>
<gene>
    <name evidence="7" type="ORF">A3207_06020</name>
</gene>
<dbReference type="Pfam" id="PF13401">
    <property type="entry name" value="AAA_22"/>
    <property type="match status" value="1"/>
</dbReference>
<dbReference type="Gene3D" id="1.10.8.60">
    <property type="match status" value="1"/>
</dbReference>
<organism evidence="7 8">
    <name type="scientific">Candidatus Methanomassiliicoccus intestinalis</name>
    <dbReference type="NCBI Taxonomy" id="1406512"/>
    <lineage>
        <taxon>Archaea</taxon>
        <taxon>Methanobacteriati</taxon>
        <taxon>Thermoplasmatota</taxon>
        <taxon>Thermoplasmata</taxon>
        <taxon>Methanomassiliicoccales</taxon>
        <taxon>Methanomassiliicoccaceae</taxon>
        <taxon>Methanomassiliicoccus</taxon>
    </lineage>
</organism>
<dbReference type="GO" id="GO:0016887">
    <property type="term" value="F:ATP hydrolysis activity"/>
    <property type="evidence" value="ECO:0007669"/>
    <property type="project" value="InterPro"/>
</dbReference>
<evidence type="ECO:0000256" key="4">
    <source>
        <dbReference type="ARBA" id="ARBA00022840"/>
    </source>
</evidence>
<dbReference type="SUPFAM" id="SSF52540">
    <property type="entry name" value="P-loop containing nucleoside triphosphate hydrolases"/>
    <property type="match status" value="1"/>
</dbReference>
<comment type="caution">
    <text evidence="7">The sequence shown here is derived from an EMBL/GenBank/DDBJ whole genome shotgun (WGS) entry which is preliminary data.</text>
</comment>
<dbReference type="GO" id="GO:0006260">
    <property type="term" value="P:DNA replication"/>
    <property type="evidence" value="ECO:0007669"/>
    <property type="project" value="UniProtKB-UniRule"/>
</dbReference>
<dbReference type="InterPro" id="IPR027417">
    <property type="entry name" value="P-loop_NTPase"/>
</dbReference>
<dbReference type="CDD" id="cd00009">
    <property type="entry name" value="AAA"/>
    <property type="match status" value="1"/>
</dbReference>
<dbReference type="InterPro" id="IPR055237">
    <property type="entry name" value="Cdc6_lid"/>
</dbReference>
<feature type="domain" description="AAA+ ATPase" evidence="6">
    <location>
        <begin position="49"/>
        <end position="207"/>
    </location>
</feature>
<dbReference type="InterPro" id="IPR036388">
    <property type="entry name" value="WH-like_DNA-bd_sf"/>
</dbReference>
<feature type="binding site" evidence="5">
    <location>
        <begin position="61"/>
        <end position="65"/>
    </location>
    <ligand>
        <name>ATP</name>
        <dbReference type="ChEBI" id="CHEBI:30616"/>
    </ligand>
</feature>
<dbReference type="AlphaFoldDB" id="A0A8J8TE75"/>
<dbReference type="PANTHER" id="PTHR10763">
    <property type="entry name" value="CELL DIVISION CONTROL PROTEIN 6-RELATED"/>
    <property type="match status" value="1"/>
</dbReference>
<protein>
    <recommendedName>
        <fullName evidence="5">ORC1-type DNA replication protein</fullName>
    </recommendedName>
</protein>
<dbReference type="InterPro" id="IPR036390">
    <property type="entry name" value="WH_DNA-bd_sf"/>
</dbReference>
<dbReference type="PANTHER" id="PTHR10763:SF31">
    <property type="entry name" value="ORC1-TYPE DNA REPLICATION PROTEIN 2"/>
    <property type="match status" value="1"/>
</dbReference>
<dbReference type="InterPro" id="IPR049945">
    <property type="entry name" value="AAA_22"/>
</dbReference>
<keyword evidence="2 5" id="KW-0235">DNA replication</keyword>
<evidence type="ECO:0000256" key="5">
    <source>
        <dbReference type="HAMAP-Rule" id="MF_01407"/>
    </source>
</evidence>
<dbReference type="InterPro" id="IPR014277">
    <property type="entry name" value="Orc1/Cdc6_arc"/>
</dbReference>
<sequence>MAGNPKYQGEKIIKDYGKLSFDYVPEVLVHREAQLQRLQTIFKPVLHGVRRTALLLGSVGTGKTVTAKRFCQNITSEGTLAGINITSLLINCREKRSEHAVLHAINSFFNPGCPDRGLAPEEFLRSIRRSLEERKLHMIIVLDEADEILRRGADDLIYVLTRFNEEFCQDYSLSLILISQRYLLDQLDKSALSTFCKANIVSFERYDAAELRDIVLSRIDLAFYPGTVEEECIDLIAESSADWGDARFAMELLETSALIAEERRLSGVTPECVREAKNMTCSDGSYETKLSKMDYNHKLVLLSICRSIGRSAYTTSIATENAYKIASEECKTAAKGTTTFWKYLKDLAKDGWIEQKVITDPNGSGGRTTCIYISDFPIGELRYIIEKEFNLTI</sequence>
<dbReference type="OMA" id="LNTRFAS"/>
<comment type="function">
    <text evidence="5">Involved in regulation of DNA replication.</text>
</comment>
<evidence type="ECO:0000313" key="8">
    <source>
        <dbReference type="Proteomes" id="UP000752814"/>
    </source>
</evidence>
<dbReference type="EMBL" id="LVVT01000002">
    <property type="protein sequence ID" value="TQS84385.1"/>
    <property type="molecule type" value="Genomic_DNA"/>
</dbReference>
<evidence type="ECO:0000256" key="1">
    <source>
        <dbReference type="ARBA" id="ARBA00006184"/>
    </source>
</evidence>
<evidence type="ECO:0000256" key="2">
    <source>
        <dbReference type="ARBA" id="ARBA00022705"/>
    </source>
</evidence>
<dbReference type="RefSeq" id="WP_020449683.1">
    <property type="nucleotide sequence ID" value="NZ_CAYAYA010000004.1"/>
</dbReference>
<dbReference type="SMART" id="SM00382">
    <property type="entry name" value="AAA"/>
    <property type="match status" value="1"/>
</dbReference>
<dbReference type="Gene3D" id="1.10.10.10">
    <property type="entry name" value="Winged helix-like DNA-binding domain superfamily/Winged helix DNA-binding domain"/>
    <property type="match status" value="1"/>
</dbReference>
<comment type="similarity">
    <text evidence="1 5">Belongs to the CDC6/cdc18 family.</text>
</comment>
<reference evidence="7" key="1">
    <citation type="submission" date="2016-03" db="EMBL/GenBank/DDBJ databases">
        <authorList>
            <person name="Borrel G."/>
            <person name="Mccann A."/>
            <person name="O'Toole P.W."/>
        </authorList>
    </citation>
    <scope>NUCLEOTIDE SEQUENCE</scope>
    <source>
        <strain evidence="7">183</strain>
    </source>
</reference>
<dbReference type="Pfam" id="PF22703">
    <property type="entry name" value="Cdc6_lid"/>
    <property type="match status" value="1"/>
</dbReference>
<evidence type="ECO:0000313" key="7">
    <source>
        <dbReference type="EMBL" id="TQS84385.1"/>
    </source>
</evidence>
<dbReference type="HAMAP" id="MF_01407">
    <property type="entry name" value="ORC1_type_DNA_replic_protein"/>
    <property type="match status" value="1"/>
</dbReference>
<name>A0A8J8TE75_9ARCH</name>
<dbReference type="Gene3D" id="3.40.50.300">
    <property type="entry name" value="P-loop containing nucleotide triphosphate hydrolases"/>
    <property type="match status" value="1"/>
</dbReference>
<proteinExistence type="inferred from homology"/>
<feature type="binding site" evidence="5">
    <location>
        <position position="206"/>
    </location>
    <ligand>
        <name>ATP</name>
        <dbReference type="ChEBI" id="CHEBI:30616"/>
    </ligand>
</feature>
<dbReference type="NCBIfam" id="TIGR02928">
    <property type="entry name" value="orc1/cdc6 family replication initiation protein"/>
    <property type="match status" value="1"/>
</dbReference>
<dbReference type="Proteomes" id="UP000752814">
    <property type="component" value="Unassembled WGS sequence"/>
</dbReference>
<dbReference type="InterPro" id="IPR050311">
    <property type="entry name" value="ORC1/CDC6"/>
</dbReference>
<accession>A0A8J8TE75</accession>
<keyword evidence="3 5" id="KW-0547">Nucleotide-binding</keyword>
<keyword evidence="4 5" id="KW-0067">ATP-binding</keyword>
<evidence type="ECO:0000259" key="6">
    <source>
        <dbReference type="SMART" id="SM00382"/>
    </source>
</evidence>
<dbReference type="GO" id="GO:0005524">
    <property type="term" value="F:ATP binding"/>
    <property type="evidence" value="ECO:0007669"/>
    <property type="project" value="UniProtKB-UniRule"/>
</dbReference>